<dbReference type="PANTHER" id="PTHR37823:SF4">
    <property type="entry name" value="MENAQUINOL-CYTOCHROME C REDUCTASE CYTOCHROME B_C SUBUNIT"/>
    <property type="match status" value="1"/>
</dbReference>
<dbReference type="InterPro" id="IPR009056">
    <property type="entry name" value="Cyt_c-like_dom"/>
</dbReference>
<evidence type="ECO:0000256" key="1">
    <source>
        <dbReference type="ARBA" id="ARBA00022448"/>
    </source>
</evidence>
<dbReference type="AlphaFoldDB" id="A0A3A6PKV1"/>
<dbReference type="Gene3D" id="1.10.760.10">
    <property type="entry name" value="Cytochrome c-like domain"/>
    <property type="match status" value="1"/>
</dbReference>
<organism evidence="9 10">
    <name type="scientific">Paenibacillus pinisoli</name>
    <dbReference type="NCBI Taxonomy" id="1276110"/>
    <lineage>
        <taxon>Bacteria</taxon>
        <taxon>Bacillati</taxon>
        <taxon>Bacillota</taxon>
        <taxon>Bacilli</taxon>
        <taxon>Bacillales</taxon>
        <taxon>Paenibacillaceae</taxon>
        <taxon>Paenibacillus</taxon>
    </lineage>
</organism>
<reference evidence="9 10" key="1">
    <citation type="submission" date="2018-09" db="EMBL/GenBank/DDBJ databases">
        <title>Paenibacillus aracenensis nov. sp. isolated from a cave in southern Spain.</title>
        <authorList>
            <person name="Jurado V."/>
            <person name="Gutierrez-Patricio S."/>
            <person name="Gonzalez-Pimentel J.L."/>
            <person name="Miller A.Z."/>
            <person name="Laiz L."/>
            <person name="Saiz-Jimenez C."/>
        </authorList>
    </citation>
    <scope>NUCLEOTIDE SEQUENCE [LARGE SCALE GENOMIC DNA]</scope>
    <source>
        <strain evidence="9 10">JCM 19203</strain>
    </source>
</reference>
<feature type="domain" description="Cytochrome c" evidence="8">
    <location>
        <begin position="46"/>
        <end position="123"/>
    </location>
</feature>
<keyword evidence="3 6" id="KW-0479">Metal-binding</keyword>
<evidence type="ECO:0000256" key="3">
    <source>
        <dbReference type="ARBA" id="ARBA00022723"/>
    </source>
</evidence>
<evidence type="ECO:0000256" key="4">
    <source>
        <dbReference type="ARBA" id="ARBA00022982"/>
    </source>
</evidence>
<evidence type="ECO:0000256" key="6">
    <source>
        <dbReference type="PROSITE-ProRule" id="PRU00433"/>
    </source>
</evidence>
<dbReference type="PRINTS" id="PR00605">
    <property type="entry name" value="CYTCHROMECIC"/>
</dbReference>
<evidence type="ECO:0000259" key="8">
    <source>
        <dbReference type="PROSITE" id="PS51007"/>
    </source>
</evidence>
<protein>
    <submittedName>
        <fullName evidence="9">Cytochrome c</fullName>
    </submittedName>
</protein>
<evidence type="ECO:0000313" key="10">
    <source>
        <dbReference type="Proteomes" id="UP000267798"/>
    </source>
</evidence>
<evidence type="ECO:0000256" key="5">
    <source>
        <dbReference type="ARBA" id="ARBA00023004"/>
    </source>
</evidence>
<feature type="signal peptide" evidence="7">
    <location>
        <begin position="1"/>
        <end position="28"/>
    </location>
</feature>
<dbReference type="Pfam" id="PF13442">
    <property type="entry name" value="Cytochrome_CBB3"/>
    <property type="match status" value="1"/>
</dbReference>
<comment type="caution">
    <text evidence="9">The sequence shown here is derived from an EMBL/GenBank/DDBJ whole genome shotgun (WGS) entry which is preliminary data.</text>
</comment>
<proteinExistence type="predicted"/>
<dbReference type="GO" id="GO:0005506">
    <property type="term" value="F:iron ion binding"/>
    <property type="evidence" value="ECO:0007669"/>
    <property type="project" value="InterPro"/>
</dbReference>
<keyword evidence="7" id="KW-0732">Signal</keyword>
<evidence type="ECO:0000256" key="7">
    <source>
        <dbReference type="SAM" id="SignalP"/>
    </source>
</evidence>
<dbReference type="PROSITE" id="PS51257">
    <property type="entry name" value="PROKAR_LIPOPROTEIN"/>
    <property type="match status" value="1"/>
</dbReference>
<sequence length="123" mass="12798">MEEKGGVPLLTAKLTAQLAKCTVFLALAATLAACGGSPTGGTNLKDAPSDIAAVYKARCLNCHGNDLQGRVGANTNLQQVGSRMSYEEITAQIKQGEGLMPGFADTLSEKEIDGLADWLASKQ</sequence>
<dbReference type="InterPro" id="IPR008168">
    <property type="entry name" value="Cyt_C_IC"/>
</dbReference>
<name>A0A3A6PKV1_9BACL</name>
<keyword evidence="10" id="KW-1185">Reference proteome</keyword>
<keyword evidence="5 6" id="KW-0408">Iron</keyword>
<evidence type="ECO:0000256" key="2">
    <source>
        <dbReference type="ARBA" id="ARBA00022617"/>
    </source>
</evidence>
<gene>
    <name evidence="9" type="ORF">D3P09_08475</name>
</gene>
<dbReference type="Proteomes" id="UP000267798">
    <property type="component" value="Unassembled WGS sequence"/>
</dbReference>
<dbReference type="PROSITE" id="PS51007">
    <property type="entry name" value="CYTC"/>
    <property type="match status" value="1"/>
</dbReference>
<dbReference type="InterPro" id="IPR051811">
    <property type="entry name" value="Cytochrome_c550/c551-like"/>
</dbReference>
<keyword evidence="4" id="KW-0249">Electron transport</keyword>
<evidence type="ECO:0000313" key="9">
    <source>
        <dbReference type="EMBL" id="RJX40366.1"/>
    </source>
</evidence>
<accession>A0A3A6PKV1</accession>
<feature type="chain" id="PRO_5039235899" evidence="7">
    <location>
        <begin position="29"/>
        <end position="123"/>
    </location>
</feature>
<dbReference type="SUPFAM" id="SSF46626">
    <property type="entry name" value="Cytochrome c"/>
    <property type="match status" value="1"/>
</dbReference>
<keyword evidence="2 6" id="KW-0349">Heme</keyword>
<dbReference type="EMBL" id="QXQB01000002">
    <property type="protein sequence ID" value="RJX40366.1"/>
    <property type="molecule type" value="Genomic_DNA"/>
</dbReference>
<dbReference type="PANTHER" id="PTHR37823">
    <property type="entry name" value="CYTOCHROME C-553-LIKE"/>
    <property type="match status" value="1"/>
</dbReference>
<dbReference type="OrthoDB" id="7933886at2"/>
<dbReference type="GO" id="GO:0020037">
    <property type="term" value="F:heme binding"/>
    <property type="evidence" value="ECO:0007669"/>
    <property type="project" value="InterPro"/>
</dbReference>
<keyword evidence="1" id="KW-0813">Transport</keyword>
<dbReference type="InterPro" id="IPR036909">
    <property type="entry name" value="Cyt_c-like_dom_sf"/>
</dbReference>
<dbReference type="GO" id="GO:0009055">
    <property type="term" value="F:electron transfer activity"/>
    <property type="evidence" value="ECO:0007669"/>
    <property type="project" value="InterPro"/>
</dbReference>